<dbReference type="EMBL" id="CM026422">
    <property type="protein sequence ID" value="KAG0588322.1"/>
    <property type="molecule type" value="Genomic_DNA"/>
</dbReference>
<keyword evidence="3" id="KW-1185">Reference proteome</keyword>
<proteinExistence type="predicted"/>
<protein>
    <submittedName>
        <fullName evidence="2">Uncharacterized protein</fullName>
    </submittedName>
</protein>
<comment type="caution">
    <text evidence="2">The sequence shown here is derived from an EMBL/GenBank/DDBJ whole genome shotgun (WGS) entry which is preliminary data.</text>
</comment>
<evidence type="ECO:0000313" key="2">
    <source>
        <dbReference type="EMBL" id="KAG0588322.1"/>
    </source>
</evidence>
<gene>
    <name evidence="2" type="ORF">KC19_2G234300</name>
</gene>
<evidence type="ECO:0000313" key="3">
    <source>
        <dbReference type="Proteomes" id="UP000822688"/>
    </source>
</evidence>
<evidence type="ECO:0000256" key="1">
    <source>
        <dbReference type="SAM" id="MobiDB-lite"/>
    </source>
</evidence>
<dbReference type="Proteomes" id="UP000822688">
    <property type="component" value="Chromosome 2"/>
</dbReference>
<name>A0A8T0IZB5_CERPU</name>
<sequence>MPPPCLPLGIVLLSCRDGYQGHPGHPQDGGSFSGSVHQGHGSLPPEHGAVAQPSPCIQGAQHCERAGSLPLPRRERPCFHASTANQWLEGQLNGWRSAECIRRTLIQAPAGV</sequence>
<reference evidence="2" key="1">
    <citation type="submission" date="2020-06" db="EMBL/GenBank/DDBJ databases">
        <title>WGS assembly of Ceratodon purpureus strain R40.</title>
        <authorList>
            <person name="Carey S.B."/>
            <person name="Jenkins J."/>
            <person name="Shu S."/>
            <person name="Lovell J.T."/>
            <person name="Sreedasyam A."/>
            <person name="Maumus F."/>
            <person name="Tiley G.P."/>
            <person name="Fernandez-Pozo N."/>
            <person name="Barry K."/>
            <person name="Chen C."/>
            <person name="Wang M."/>
            <person name="Lipzen A."/>
            <person name="Daum C."/>
            <person name="Saski C.A."/>
            <person name="Payton A.C."/>
            <person name="Mcbreen J.C."/>
            <person name="Conrad R.E."/>
            <person name="Kollar L.M."/>
            <person name="Olsson S."/>
            <person name="Huttunen S."/>
            <person name="Landis J.B."/>
            <person name="Wickett N.J."/>
            <person name="Johnson M.G."/>
            <person name="Rensing S.A."/>
            <person name="Grimwood J."/>
            <person name="Schmutz J."/>
            <person name="Mcdaniel S.F."/>
        </authorList>
    </citation>
    <scope>NUCLEOTIDE SEQUENCE</scope>
    <source>
        <strain evidence="2">R40</strain>
    </source>
</reference>
<dbReference type="AlphaFoldDB" id="A0A8T0IZB5"/>
<feature type="region of interest" description="Disordered" evidence="1">
    <location>
        <begin position="19"/>
        <end position="54"/>
    </location>
</feature>
<accession>A0A8T0IZB5</accession>
<organism evidence="2 3">
    <name type="scientific">Ceratodon purpureus</name>
    <name type="common">Fire moss</name>
    <name type="synonym">Dicranum purpureum</name>
    <dbReference type="NCBI Taxonomy" id="3225"/>
    <lineage>
        <taxon>Eukaryota</taxon>
        <taxon>Viridiplantae</taxon>
        <taxon>Streptophyta</taxon>
        <taxon>Embryophyta</taxon>
        <taxon>Bryophyta</taxon>
        <taxon>Bryophytina</taxon>
        <taxon>Bryopsida</taxon>
        <taxon>Dicranidae</taxon>
        <taxon>Pseudoditrichales</taxon>
        <taxon>Ditrichaceae</taxon>
        <taxon>Ceratodon</taxon>
    </lineage>
</organism>